<organism evidence="7 8">
    <name type="scientific">Rhizobium grahamii</name>
    <dbReference type="NCBI Taxonomy" id="1120045"/>
    <lineage>
        <taxon>Bacteria</taxon>
        <taxon>Pseudomonadati</taxon>
        <taxon>Pseudomonadota</taxon>
        <taxon>Alphaproteobacteria</taxon>
        <taxon>Hyphomicrobiales</taxon>
        <taxon>Rhizobiaceae</taxon>
        <taxon>Rhizobium/Agrobacterium group</taxon>
        <taxon>Rhizobium</taxon>
    </lineage>
</organism>
<protein>
    <submittedName>
        <fullName evidence="7">TspO protein</fullName>
    </submittedName>
</protein>
<evidence type="ECO:0000256" key="2">
    <source>
        <dbReference type="ARBA" id="ARBA00007524"/>
    </source>
</evidence>
<comment type="similarity">
    <text evidence="2">Belongs to the TspO/BZRP family.</text>
</comment>
<evidence type="ECO:0000256" key="4">
    <source>
        <dbReference type="ARBA" id="ARBA00022989"/>
    </source>
</evidence>
<evidence type="ECO:0000256" key="1">
    <source>
        <dbReference type="ARBA" id="ARBA00004141"/>
    </source>
</evidence>
<dbReference type="PIRSF" id="PIRSF005859">
    <property type="entry name" value="PBR"/>
    <property type="match status" value="1"/>
</dbReference>
<evidence type="ECO:0000256" key="3">
    <source>
        <dbReference type="ARBA" id="ARBA00022692"/>
    </source>
</evidence>
<feature type="transmembrane region" description="Helical" evidence="6">
    <location>
        <begin position="54"/>
        <end position="75"/>
    </location>
</feature>
<comment type="subcellular location">
    <subcellularLocation>
        <location evidence="1">Membrane</location>
        <topology evidence="1">Multi-pass membrane protein</topology>
    </subcellularLocation>
</comment>
<accession>A0A370KFX2</accession>
<dbReference type="InterPro" id="IPR004307">
    <property type="entry name" value="TspO_MBR"/>
</dbReference>
<dbReference type="Pfam" id="PF03073">
    <property type="entry name" value="TspO_MBR"/>
    <property type="match status" value="1"/>
</dbReference>
<keyword evidence="3 6" id="KW-0812">Transmembrane</keyword>
<comment type="caution">
    <text evidence="7">The sequence shown here is derived from an EMBL/GenBank/DDBJ whole genome shotgun (WGS) entry which is preliminary data.</text>
</comment>
<evidence type="ECO:0000313" key="8">
    <source>
        <dbReference type="Proteomes" id="UP000254939"/>
    </source>
</evidence>
<gene>
    <name evidence="7" type="ORF">B5K06_31600</name>
</gene>
<name>A0A370KFX2_9HYPH</name>
<dbReference type="AlphaFoldDB" id="A0A370KFX2"/>
<dbReference type="CDD" id="cd15904">
    <property type="entry name" value="TSPO_MBR"/>
    <property type="match status" value="1"/>
</dbReference>
<proteinExistence type="inferred from homology"/>
<sequence length="165" mass="18293">MRVDSSRDRSTAVDLAIAVMPVILASVAGQIATFPNIEGWYAALNKPWFNPPTWLFGPTWTALYILMALAAWRLLRLPRHTFGRGSALALFFAQLALNALWSGLFFALHNPLAGLVNIVLQLLLIALTIKRARHVDNVAAVCLIPLAVWVAFATILNFEMWRLNG</sequence>
<dbReference type="FunFam" id="1.20.1260.100:FF:000001">
    <property type="entry name" value="translocator protein 2"/>
    <property type="match status" value="1"/>
</dbReference>
<feature type="transmembrane region" description="Helical" evidence="6">
    <location>
        <begin position="138"/>
        <end position="158"/>
    </location>
</feature>
<dbReference type="GO" id="GO:0033013">
    <property type="term" value="P:tetrapyrrole metabolic process"/>
    <property type="evidence" value="ECO:0007669"/>
    <property type="project" value="UniProtKB-ARBA"/>
</dbReference>
<feature type="transmembrane region" description="Helical" evidence="6">
    <location>
        <begin position="87"/>
        <end position="106"/>
    </location>
</feature>
<keyword evidence="4 6" id="KW-1133">Transmembrane helix</keyword>
<evidence type="ECO:0000313" key="7">
    <source>
        <dbReference type="EMBL" id="RDJ03052.1"/>
    </source>
</evidence>
<dbReference type="PANTHER" id="PTHR10057:SF0">
    <property type="entry name" value="TRANSLOCATOR PROTEIN"/>
    <property type="match status" value="1"/>
</dbReference>
<dbReference type="Proteomes" id="UP000254939">
    <property type="component" value="Unassembled WGS sequence"/>
</dbReference>
<dbReference type="EMBL" id="NAAC01000045">
    <property type="protein sequence ID" value="RDJ03052.1"/>
    <property type="molecule type" value="Genomic_DNA"/>
</dbReference>
<dbReference type="InterPro" id="IPR038330">
    <property type="entry name" value="TspO/MBR-related_sf"/>
</dbReference>
<keyword evidence="5 6" id="KW-0472">Membrane</keyword>
<dbReference type="OrthoDB" id="9795496at2"/>
<dbReference type="Gene3D" id="1.20.1260.100">
    <property type="entry name" value="TspO/MBR protein"/>
    <property type="match status" value="1"/>
</dbReference>
<evidence type="ECO:0000256" key="5">
    <source>
        <dbReference type="ARBA" id="ARBA00023136"/>
    </source>
</evidence>
<feature type="transmembrane region" description="Helical" evidence="6">
    <location>
        <begin position="12"/>
        <end position="34"/>
    </location>
</feature>
<evidence type="ECO:0000256" key="6">
    <source>
        <dbReference type="SAM" id="Phobius"/>
    </source>
</evidence>
<dbReference type="GO" id="GO:0016020">
    <property type="term" value="C:membrane"/>
    <property type="evidence" value="ECO:0007669"/>
    <property type="project" value="UniProtKB-SubCell"/>
</dbReference>
<dbReference type="PANTHER" id="PTHR10057">
    <property type="entry name" value="PERIPHERAL-TYPE BENZODIAZEPINE RECEPTOR"/>
    <property type="match status" value="1"/>
</dbReference>
<reference evidence="7 8" key="1">
    <citation type="submission" date="2017-03" db="EMBL/GenBank/DDBJ databases">
        <title>Genome analysis of Rhizobial strains effectives or ineffectives for nitrogen fixation isolated from bean seeds.</title>
        <authorList>
            <person name="Peralta H."/>
            <person name="Aguilar-Vera A."/>
            <person name="Mora Y."/>
            <person name="Vargas-Lagunas C."/>
            <person name="Girard L."/>
            <person name="Mora J."/>
        </authorList>
    </citation>
    <scope>NUCLEOTIDE SEQUENCE [LARGE SCALE GENOMIC DNA]</scope>
    <source>
        <strain evidence="7 8">CCGM3</strain>
    </source>
</reference>
<feature type="transmembrane region" description="Helical" evidence="6">
    <location>
        <begin position="112"/>
        <end position="129"/>
    </location>
</feature>